<dbReference type="EMBL" id="CP113257">
    <property type="protein sequence ID" value="WAE54864.1"/>
    <property type="molecule type" value="Genomic_DNA"/>
</dbReference>
<dbReference type="PANTHER" id="PTHR36307:SF1">
    <property type="entry name" value="FLAGELLA BASAL BODY P-RING FORMATION PROTEIN FLGA"/>
    <property type="match status" value="1"/>
</dbReference>
<dbReference type="NCBIfam" id="TIGR03170">
    <property type="entry name" value="flgA_cterm"/>
    <property type="match status" value="1"/>
</dbReference>
<gene>
    <name evidence="9" type="primary">flgA</name>
    <name evidence="9" type="ORF">OSV15_07710</name>
</gene>
<dbReference type="InterPro" id="IPR017585">
    <property type="entry name" value="SAF_FlgA"/>
</dbReference>
<comment type="function">
    <text evidence="6 7">Involved in the assembly process of the P-ring formation. It may associate with FlgF on the rod constituting a structure essential for the P-ring assembly or may act as a modulator protein for the P-ring assembly.</text>
</comment>
<evidence type="ECO:0000256" key="2">
    <source>
        <dbReference type="ARBA" id="ARBA00010474"/>
    </source>
</evidence>
<dbReference type="InterPro" id="IPR041231">
    <property type="entry name" value="FlgA_N"/>
</dbReference>
<keyword evidence="4 7" id="KW-0732">Signal</keyword>
<dbReference type="SMART" id="SM00858">
    <property type="entry name" value="SAF"/>
    <property type="match status" value="1"/>
</dbReference>
<evidence type="ECO:0000256" key="3">
    <source>
        <dbReference type="ARBA" id="ARBA00014754"/>
    </source>
</evidence>
<protein>
    <recommendedName>
        <fullName evidence="3 7">Flagella basal body P-ring formation protein FlgA</fullName>
    </recommendedName>
</protein>
<dbReference type="GO" id="GO:0042597">
    <property type="term" value="C:periplasmic space"/>
    <property type="evidence" value="ECO:0007669"/>
    <property type="project" value="UniProtKB-SubCell"/>
</dbReference>
<dbReference type="Gene3D" id="2.30.30.760">
    <property type="match status" value="1"/>
</dbReference>
<keyword evidence="7" id="KW-1005">Bacterial flagellum biogenesis</keyword>
<evidence type="ECO:0000256" key="5">
    <source>
        <dbReference type="ARBA" id="ARBA00022764"/>
    </source>
</evidence>
<evidence type="ECO:0000313" key="10">
    <source>
        <dbReference type="Proteomes" id="UP001164632"/>
    </source>
</evidence>
<feature type="signal peptide" evidence="7">
    <location>
        <begin position="1"/>
        <end position="30"/>
    </location>
</feature>
<keyword evidence="9" id="KW-0282">Flagellum</keyword>
<keyword evidence="5 7" id="KW-0574">Periplasm</keyword>
<evidence type="ECO:0000313" key="9">
    <source>
        <dbReference type="EMBL" id="WAE54864.1"/>
    </source>
</evidence>
<comment type="subcellular location">
    <subcellularLocation>
        <location evidence="1 7">Periplasm</location>
    </subcellularLocation>
</comment>
<dbReference type="AlphaFoldDB" id="A0AA47E8S6"/>
<dbReference type="Pfam" id="PF13144">
    <property type="entry name" value="ChapFlgA"/>
    <property type="match status" value="1"/>
</dbReference>
<dbReference type="Gene3D" id="3.90.1210.10">
    <property type="entry name" value="Antifreeze-like/N-acetylneuraminic acid synthase C-terminal domain"/>
    <property type="match status" value="1"/>
</dbReference>
<accession>A0AA47E8S6</accession>
<dbReference type="InterPro" id="IPR013974">
    <property type="entry name" value="SAF"/>
</dbReference>
<sequence>MTIFRRDSQRLRKSAAVLVALCAIGQLAHASTMSHSKQLIDVTEQFLEGSVVDYLTRTDIQARHEVEVSRLDPRLRLNQCDQPLTASLTSTSAPIGRVTVRVSCQGSSPWSVFVPAQVRLYRHVIVASKSLLRDTILSESDVSIAERDVSNLSQGYLTRLDEVLGTKLTRPVQPDQVIAPNQIELAKAVRKGDHVVITARSGTISVRMPGEAMADGVPGKQIPVKNRRSGRTVKARVVAPGQVEVAM</sequence>
<evidence type="ECO:0000256" key="6">
    <source>
        <dbReference type="ARBA" id="ARBA00025643"/>
    </source>
</evidence>
<dbReference type="InterPro" id="IPR039246">
    <property type="entry name" value="Flagellar_FlgA"/>
</dbReference>
<comment type="similarity">
    <text evidence="2 7">Belongs to the FlgA family.</text>
</comment>
<name>A0AA47E8S6_9GAMM</name>
<proteinExistence type="inferred from homology"/>
<feature type="chain" id="PRO_5041485146" description="Flagella basal body P-ring formation protein FlgA" evidence="7">
    <location>
        <begin position="31"/>
        <end position="247"/>
    </location>
</feature>
<evidence type="ECO:0000256" key="4">
    <source>
        <dbReference type="ARBA" id="ARBA00022729"/>
    </source>
</evidence>
<reference evidence="9" key="1">
    <citation type="submission" date="2022-11" db="EMBL/GenBank/DDBJ databases">
        <title>Genomic of Pseudomonas TF18.</title>
        <authorList>
            <person name="Liu T."/>
        </authorList>
    </citation>
    <scope>NUCLEOTIDE SEQUENCE</scope>
    <source>
        <strain evidence="9">TF18</strain>
    </source>
</reference>
<dbReference type="GO" id="GO:0044780">
    <property type="term" value="P:bacterial-type flagellum assembly"/>
    <property type="evidence" value="ECO:0007669"/>
    <property type="project" value="InterPro"/>
</dbReference>
<dbReference type="CDD" id="cd11614">
    <property type="entry name" value="SAF_CpaB_FlgA_like"/>
    <property type="match status" value="1"/>
</dbReference>
<evidence type="ECO:0000256" key="1">
    <source>
        <dbReference type="ARBA" id="ARBA00004418"/>
    </source>
</evidence>
<evidence type="ECO:0000256" key="7">
    <source>
        <dbReference type="RuleBase" id="RU362063"/>
    </source>
</evidence>
<dbReference type="Proteomes" id="UP001164632">
    <property type="component" value="Chromosome"/>
</dbReference>
<dbReference type="Pfam" id="PF17656">
    <property type="entry name" value="ChapFlgA_N"/>
    <property type="match status" value="1"/>
</dbReference>
<keyword evidence="9" id="KW-0969">Cilium</keyword>
<organism evidence="9 10">
    <name type="scientific">Stutzerimonas frequens</name>
    <dbReference type="NCBI Taxonomy" id="2968969"/>
    <lineage>
        <taxon>Bacteria</taxon>
        <taxon>Pseudomonadati</taxon>
        <taxon>Pseudomonadota</taxon>
        <taxon>Gammaproteobacteria</taxon>
        <taxon>Pseudomonadales</taxon>
        <taxon>Pseudomonadaceae</taxon>
        <taxon>Stutzerimonas</taxon>
    </lineage>
</organism>
<keyword evidence="9" id="KW-0966">Cell projection</keyword>
<dbReference type="PANTHER" id="PTHR36307">
    <property type="entry name" value="FLAGELLA BASAL BODY P-RING FORMATION PROTEIN FLGA"/>
    <property type="match status" value="1"/>
</dbReference>
<evidence type="ECO:0000259" key="8">
    <source>
        <dbReference type="SMART" id="SM00858"/>
    </source>
</evidence>
<feature type="domain" description="SAF" evidence="8">
    <location>
        <begin position="122"/>
        <end position="184"/>
    </location>
</feature>